<evidence type="ECO:0000259" key="5">
    <source>
        <dbReference type="Pfam" id="PF00155"/>
    </source>
</evidence>
<dbReference type="STRING" id="767770.A0A1L9NHH6"/>
<evidence type="ECO:0000313" key="6">
    <source>
        <dbReference type="EMBL" id="OJI88683.1"/>
    </source>
</evidence>
<keyword evidence="7" id="KW-1185">Reference proteome</keyword>
<accession>A0A1L9NHH6</accession>
<feature type="domain" description="Aminotransferase class I/classII large" evidence="5">
    <location>
        <begin position="38"/>
        <end position="409"/>
    </location>
</feature>
<dbReference type="Gene3D" id="3.90.1150.10">
    <property type="entry name" value="Aspartate Aminotransferase, domain 1"/>
    <property type="match status" value="1"/>
</dbReference>
<evidence type="ECO:0000256" key="4">
    <source>
        <dbReference type="ARBA" id="ARBA00022898"/>
    </source>
</evidence>
<evidence type="ECO:0000313" key="7">
    <source>
        <dbReference type="Proteomes" id="UP000184304"/>
    </source>
</evidence>
<keyword evidence="3" id="KW-0808">Transferase</keyword>
<dbReference type="InterPro" id="IPR004839">
    <property type="entry name" value="Aminotransferase_I/II_large"/>
</dbReference>
<gene>
    <name evidence="6" type="ORF">ASPTUDRAFT_920018</name>
</gene>
<dbReference type="OrthoDB" id="2382073at2759"/>
<name>A0A1L9NHH6_ASPTC</name>
<dbReference type="SUPFAM" id="SSF53383">
    <property type="entry name" value="PLP-dependent transferases"/>
    <property type="match status" value="1"/>
</dbReference>
<dbReference type="GO" id="GO:0009102">
    <property type="term" value="P:biotin biosynthetic process"/>
    <property type="evidence" value="ECO:0007669"/>
    <property type="project" value="TreeGrafter"/>
</dbReference>
<dbReference type="Proteomes" id="UP000184304">
    <property type="component" value="Unassembled WGS sequence"/>
</dbReference>
<dbReference type="InterPro" id="IPR015424">
    <property type="entry name" value="PyrdxlP-dep_Trfase"/>
</dbReference>
<dbReference type="GO" id="GO:0030170">
    <property type="term" value="F:pyridoxal phosphate binding"/>
    <property type="evidence" value="ECO:0007669"/>
    <property type="project" value="InterPro"/>
</dbReference>
<organism evidence="6 7">
    <name type="scientific">Aspergillus tubingensis (strain CBS 134.48)</name>
    <dbReference type="NCBI Taxonomy" id="767770"/>
    <lineage>
        <taxon>Eukaryota</taxon>
        <taxon>Fungi</taxon>
        <taxon>Dikarya</taxon>
        <taxon>Ascomycota</taxon>
        <taxon>Pezizomycotina</taxon>
        <taxon>Eurotiomycetes</taxon>
        <taxon>Eurotiomycetidae</taxon>
        <taxon>Eurotiales</taxon>
        <taxon>Aspergillaceae</taxon>
        <taxon>Aspergillus</taxon>
        <taxon>Aspergillus subgen. Circumdati</taxon>
    </lineage>
</organism>
<dbReference type="Pfam" id="PF00155">
    <property type="entry name" value="Aminotran_1_2"/>
    <property type="match status" value="1"/>
</dbReference>
<reference evidence="7" key="1">
    <citation type="journal article" date="2017" name="Genome Biol.">
        <title>Comparative genomics reveals high biological diversity and specific adaptations in the industrially and medically important fungal genus Aspergillus.</title>
        <authorList>
            <person name="de Vries R.P."/>
            <person name="Riley R."/>
            <person name="Wiebenga A."/>
            <person name="Aguilar-Osorio G."/>
            <person name="Amillis S."/>
            <person name="Uchima C.A."/>
            <person name="Anderluh G."/>
            <person name="Asadollahi M."/>
            <person name="Askin M."/>
            <person name="Barry K."/>
            <person name="Battaglia E."/>
            <person name="Bayram O."/>
            <person name="Benocci T."/>
            <person name="Braus-Stromeyer S.A."/>
            <person name="Caldana C."/>
            <person name="Canovas D."/>
            <person name="Cerqueira G.C."/>
            <person name="Chen F."/>
            <person name="Chen W."/>
            <person name="Choi C."/>
            <person name="Clum A."/>
            <person name="Dos Santos R.A."/>
            <person name="Damasio A.R."/>
            <person name="Diallinas G."/>
            <person name="Emri T."/>
            <person name="Fekete E."/>
            <person name="Flipphi M."/>
            <person name="Freyberg S."/>
            <person name="Gallo A."/>
            <person name="Gournas C."/>
            <person name="Habgood R."/>
            <person name="Hainaut M."/>
            <person name="Harispe M.L."/>
            <person name="Henrissat B."/>
            <person name="Hilden K.S."/>
            <person name="Hope R."/>
            <person name="Hossain A."/>
            <person name="Karabika E."/>
            <person name="Karaffa L."/>
            <person name="Karanyi Z."/>
            <person name="Krasevec N."/>
            <person name="Kuo A."/>
            <person name="Kusch H."/>
            <person name="LaButti K."/>
            <person name="Lagendijk E.L."/>
            <person name="Lapidus A."/>
            <person name="Levasseur A."/>
            <person name="Lindquist E."/>
            <person name="Lipzen A."/>
            <person name="Logrieco A.F."/>
            <person name="MacCabe A."/>
            <person name="Maekelae M.R."/>
            <person name="Malavazi I."/>
            <person name="Melin P."/>
            <person name="Meyer V."/>
            <person name="Mielnichuk N."/>
            <person name="Miskei M."/>
            <person name="Molnar A.P."/>
            <person name="Mule G."/>
            <person name="Ngan C.Y."/>
            <person name="Orejas M."/>
            <person name="Orosz E."/>
            <person name="Ouedraogo J.P."/>
            <person name="Overkamp K.M."/>
            <person name="Park H.-S."/>
            <person name="Perrone G."/>
            <person name="Piumi F."/>
            <person name="Punt P.J."/>
            <person name="Ram A.F."/>
            <person name="Ramon A."/>
            <person name="Rauscher S."/>
            <person name="Record E."/>
            <person name="Riano-Pachon D.M."/>
            <person name="Robert V."/>
            <person name="Roehrig J."/>
            <person name="Ruller R."/>
            <person name="Salamov A."/>
            <person name="Salih N.S."/>
            <person name="Samson R.A."/>
            <person name="Sandor E."/>
            <person name="Sanguinetti M."/>
            <person name="Schuetze T."/>
            <person name="Sepcic K."/>
            <person name="Shelest E."/>
            <person name="Sherlock G."/>
            <person name="Sophianopoulou V."/>
            <person name="Squina F.M."/>
            <person name="Sun H."/>
            <person name="Susca A."/>
            <person name="Todd R.B."/>
            <person name="Tsang A."/>
            <person name="Unkles S.E."/>
            <person name="van de Wiele N."/>
            <person name="van Rossen-Uffink D."/>
            <person name="Oliveira J.V."/>
            <person name="Vesth T.C."/>
            <person name="Visser J."/>
            <person name="Yu J.-H."/>
            <person name="Zhou M."/>
            <person name="Andersen M.R."/>
            <person name="Archer D.B."/>
            <person name="Baker S.E."/>
            <person name="Benoit I."/>
            <person name="Brakhage A.A."/>
            <person name="Braus G.H."/>
            <person name="Fischer R."/>
            <person name="Frisvad J.C."/>
            <person name="Goldman G.H."/>
            <person name="Houbraken J."/>
            <person name="Oakley B."/>
            <person name="Pocsi I."/>
            <person name="Scazzocchio C."/>
            <person name="Seiboth B."/>
            <person name="vanKuyk P.A."/>
            <person name="Wortman J."/>
            <person name="Dyer P.S."/>
            <person name="Grigoriev I.V."/>
        </authorList>
    </citation>
    <scope>NUCLEOTIDE SEQUENCE [LARGE SCALE GENOMIC DNA]</scope>
    <source>
        <strain evidence="7">CBS 134.48</strain>
    </source>
</reference>
<dbReference type="InterPro" id="IPR015421">
    <property type="entry name" value="PyrdxlP-dep_Trfase_major"/>
</dbReference>
<dbReference type="PANTHER" id="PTHR13693:SF77">
    <property type="entry name" value="8-AMINO-7-OXONONANOATE SYNTHASE"/>
    <property type="match status" value="1"/>
</dbReference>
<dbReference type="OMA" id="RLMIHAD"/>
<proteinExistence type="inferred from homology"/>
<dbReference type="AlphaFoldDB" id="A0A1L9NHH6"/>
<keyword evidence="4" id="KW-0663">Pyridoxal phosphate</keyword>
<evidence type="ECO:0000256" key="2">
    <source>
        <dbReference type="ARBA" id="ARBA00010008"/>
    </source>
</evidence>
<evidence type="ECO:0000256" key="3">
    <source>
        <dbReference type="ARBA" id="ARBA00022679"/>
    </source>
</evidence>
<evidence type="ECO:0000256" key="1">
    <source>
        <dbReference type="ARBA" id="ARBA00001933"/>
    </source>
</evidence>
<dbReference type="EMBL" id="KV878179">
    <property type="protein sequence ID" value="OJI88683.1"/>
    <property type="molecule type" value="Genomic_DNA"/>
</dbReference>
<dbReference type="InterPro" id="IPR050087">
    <property type="entry name" value="AON_synthase_class-II"/>
</dbReference>
<dbReference type="Gene3D" id="3.40.640.10">
    <property type="entry name" value="Type I PLP-dependent aspartate aminotransferase-like (Major domain)"/>
    <property type="match status" value="1"/>
</dbReference>
<comment type="cofactor">
    <cofactor evidence="1">
        <name>pyridoxal 5'-phosphate</name>
        <dbReference type="ChEBI" id="CHEBI:597326"/>
    </cofactor>
</comment>
<comment type="similarity">
    <text evidence="2">Belongs to the class-II pyridoxal-phosphate-dependent aminotransferase family. BioF subfamily.</text>
</comment>
<dbReference type="PANTHER" id="PTHR13693">
    <property type="entry name" value="CLASS II AMINOTRANSFERASE/8-AMINO-7-OXONONANOATE SYNTHASE"/>
    <property type="match status" value="1"/>
</dbReference>
<sequence length="431" mass="48796">MSIGRDILCQKLQVLLDRRRAEGRLYAPASPDEFEGTVDFGSNDTLSLSASGLLTEAFLHQLERHPHFTIGTNSSRCFEGTKQFILDIERDLSQFHNAEDALFFGSGYDANTAIWSAIPQPGDFIVFDELVHSSIREGMRLGRAKSISFRHNDSLSLRQRLEELRDQNSEVAEGKRLVYIPIESIYSMDGDVAPLHEIVKVAYDTLPRGNYILSIDEAHSNGIIGPHGSGVVSLYGLENEFSIRLHTCGKALASSGAVVLCNSTIKEALINYGRNIIFTTAPSFTTVAAVRAAYEILATQEGHRRQQRLQKNIWYFYWTLTKHPQWEDIKERNILTLPTEKTWYTRPFKSPIVPIITKPKQSNNLCKRLRRAGYWVNSVDHPTVPKGTGRVRLMIHADNTREEMDGVIQLIMNWATEQYQPVESVQIMAKM</sequence>
<dbReference type="VEuPathDB" id="FungiDB:ASPTUDRAFT_920018"/>
<protein>
    <recommendedName>
        <fullName evidence="5">Aminotransferase class I/classII large domain-containing protein</fullName>
    </recommendedName>
</protein>
<dbReference type="GO" id="GO:0016740">
    <property type="term" value="F:transferase activity"/>
    <property type="evidence" value="ECO:0007669"/>
    <property type="project" value="UniProtKB-KW"/>
</dbReference>
<dbReference type="InterPro" id="IPR015422">
    <property type="entry name" value="PyrdxlP-dep_Trfase_small"/>
</dbReference>